<feature type="region of interest" description="Disordered" evidence="8">
    <location>
        <begin position="646"/>
        <end position="709"/>
    </location>
</feature>
<dbReference type="GO" id="GO:0003779">
    <property type="term" value="F:actin binding"/>
    <property type="evidence" value="ECO:0007669"/>
    <property type="project" value="UniProtKB-KW"/>
</dbReference>
<evidence type="ECO:0000259" key="10">
    <source>
        <dbReference type="PROSITE" id="PS50057"/>
    </source>
</evidence>
<feature type="compositionally biased region" description="Pro residues" evidence="8">
    <location>
        <begin position="683"/>
        <end position="706"/>
    </location>
</feature>
<dbReference type="Gene3D" id="3.10.20.90">
    <property type="entry name" value="Phosphatidylinositol 3-kinase Catalytic Subunit, Chain A, domain 1"/>
    <property type="match status" value="1"/>
</dbReference>
<keyword evidence="4" id="KW-0963">Cytoplasm</keyword>
<dbReference type="GO" id="GO:0005856">
    <property type="term" value="C:cytoskeleton"/>
    <property type="evidence" value="ECO:0007669"/>
    <property type="project" value="InterPro"/>
</dbReference>
<keyword evidence="6" id="KW-0009">Actin-binding</keyword>
<name>A0AAV3ALD0_PYXAD</name>
<dbReference type="InterPro" id="IPR038185">
    <property type="entry name" value="MyTH4_dom_sf"/>
</dbReference>
<comment type="caution">
    <text evidence="12">The sequence shown here is derived from an EMBL/GenBank/DDBJ whole genome shotgun (WGS) entry which is preliminary data.</text>
</comment>
<dbReference type="PANTHER" id="PTHR22692">
    <property type="entry name" value="MYOSIN VII, XV"/>
    <property type="match status" value="1"/>
</dbReference>
<evidence type="ECO:0000313" key="13">
    <source>
        <dbReference type="Proteomes" id="UP001181693"/>
    </source>
</evidence>
<evidence type="ECO:0000313" key="12">
    <source>
        <dbReference type="EMBL" id="DBA27883.1"/>
    </source>
</evidence>
<keyword evidence="3 7" id="KW-0728">SH3 domain</keyword>
<evidence type="ECO:0000256" key="8">
    <source>
        <dbReference type="SAM" id="MobiDB-lite"/>
    </source>
</evidence>
<feature type="domain" description="FERM" evidence="10">
    <location>
        <begin position="1187"/>
        <end position="1487"/>
    </location>
</feature>
<dbReference type="PROSITE" id="PS50057">
    <property type="entry name" value="FERM_3"/>
    <property type="match status" value="1"/>
</dbReference>
<sequence length="1487" mass="166762">MASRKTEAVKQIYFLLDEEDLSALEVPAELAALLNSAQVKLHAQGVGITEVPPPQVKAQTGLLLPPDINNYPLSIFFRSYFRDPTLPPLGQPLQDPLTRLSQNDHEVALELYKLALRFMGNTTMPPWQQRIIGNYIVERILRQPSLKDELLCQAASLTVQNSNEEQNQRAWLLLSGLLSCIIPSPTLEKPLLKYVSDQGFEGYKAICQSKMLRAKENNIGVFRSHAPTLLEWTANERKGAMVMDVFTFNEEKVSMEVDSWTTGEQLASWLLQFKGAGDNLRGWSVSILDGNQWFDLTGDDFLLDAIAEVEDGAPSQPFATSEYPFGDNGGIPEPPPDFAPLLPPGHPSFQAPGLPPDPPPLQAPRAPPVPPPMPSSLLIPDFIPPAPPMLAPSLPAARMENYVDQLFNPVLSSPTDLDRTENLNWRMKGGGGIGPTRQNAFTPQGYNGLGSMPAYSMPAMNGMMPTMGMMPTVPGMMPQAMMPPMMAQPVMPAIDPTQIAAQQAFIQQQALLLAQQMTLQATMLSQQQQARQDPAQRNRDRSPPPTSKPPPKITPKPASVSPQRSKQAPTSAAPTSPPPAPPPVSAAAPTSSSPEPTPAPLQTTEKKKPEMPKEVYWDEVDDVEYSYQRKTFQQKREFFQKMAAEGIRVKSVRPPSKILLPVPAAQPQSDSDSDEEPPEPPEPEPQPETPSPKAPLIVPPPPPKPADIPVKDTKKVAAVKSAPKPQPSREIREIIKMYQSRPQQEPKPYEPVRRTAQTFIKKKDPKEEALERLRNAEKKSETSNSIREKQKPLLGLFSSGLIPPAPAVQAPKGAGRTLEGDHTTKSALIKHTASVYFSYSDVNWRIYVRKEIFYPREKFSQPYYLNLLCEQIIRDTFSDTSFKISREERRKMKDFLNNHQVGGDASSIMEDTIKKRIVLAARDNWENYFSRLFPVTLDDDVEKLLLGDSNHVVALRSHITDDKSMLQFKKGDIIKVLPMDGLEPGWQFGSLGGHSGIFPSRFVQPAAAPDFYSTVERKESPNSNKPRPVGLRRTVSKESDKVSEGSFLNPSPLPPPIETVHYTMVEFALKYFRDAQTMLGWKGMAAEGRKAIELVQHTKVPIQESLILYNDRELNELATNNFMYTFKNSIMQSDVFTLFDLNNSYFVYSEISRNCQEHLRHTVLYHGRRHLPPRKELEALLSGRVSRRVMVVLPGSIEYTTKIKTFTVAADLVPEVCEQLTVSDSTEMEEFAIFANKNRGEMVRPLRSGDYIHDFLLQDKSVILEFKRVTWKAPVKDRSELYVQVHFNQVLFEYMQGKTLLLSSQDRVEMFAGKIAAILHKIKGMNIPPDKQELLSYIPSSVQNRLNLQAVQQYLLQEMRTMDNVNVHQAKIRFLEIVSGLPLFQYTIFLVIRISEPDVITPCYVAVNHQELLVLQNNSQKAQTTVNLNDVQSMRTLRPLDSNTLPGVELHYGTAASPRTLWMELQEAKELYHTLALIIESQDSSSS</sequence>
<comment type="similarity">
    <text evidence="2">Belongs to the TRAFAC class myosin-kinesin ATPase superfamily. Myosin family.</text>
</comment>
<proteinExistence type="inferred from homology"/>
<feature type="region of interest" description="Disordered" evidence="8">
    <location>
        <begin position="524"/>
        <end position="614"/>
    </location>
</feature>
<evidence type="ECO:0000256" key="7">
    <source>
        <dbReference type="PROSITE-ProRule" id="PRU00192"/>
    </source>
</evidence>
<dbReference type="Gene3D" id="2.30.30.40">
    <property type="entry name" value="SH3 Domains"/>
    <property type="match status" value="1"/>
</dbReference>
<dbReference type="EMBL" id="DYDO01000003">
    <property type="protein sequence ID" value="DBA27883.1"/>
    <property type="molecule type" value="Genomic_DNA"/>
</dbReference>
<dbReference type="SUPFAM" id="SSF47031">
    <property type="entry name" value="Second domain of FERM"/>
    <property type="match status" value="1"/>
</dbReference>
<feature type="compositionally biased region" description="Pro residues" evidence="8">
    <location>
        <begin position="353"/>
        <end position="369"/>
    </location>
</feature>
<evidence type="ECO:0000256" key="1">
    <source>
        <dbReference type="ARBA" id="ARBA00004496"/>
    </source>
</evidence>
<reference evidence="12" key="1">
    <citation type="thesis" date="2020" institute="ProQuest LLC" country="789 East Eisenhower Parkway, Ann Arbor, MI, USA">
        <title>Comparative Genomics and Chromosome Evolution.</title>
        <authorList>
            <person name="Mudd A.B."/>
        </authorList>
    </citation>
    <scope>NUCLEOTIDE SEQUENCE</scope>
    <source>
        <strain evidence="12">1538</strain>
        <tissue evidence="12">Blood</tissue>
    </source>
</reference>
<accession>A0AAV3ALD0</accession>
<evidence type="ECO:0000259" key="11">
    <source>
        <dbReference type="PROSITE" id="PS51016"/>
    </source>
</evidence>
<dbReference type="SMART" id="SM00326">
    <property type="entry name" value="SH3"/>
    <property type="match status" value="1"/>
</dbReference>
<keyword evidence="5" id="KW-0677">Repeat</keyword>
<evidence type="ECO:0000256" key="5">
    <source>
        <dbReference type="ARBA" id="ARBA00022737"/>
    </source>
</evidence>
<dbReference type="Pfam" id="PF00373">
    <property type="entry name" value="FERM_M"/>
    <property type="match status" value="1"/>
</dbReference>
<dbReference type="Gene3D" id="1.25.40.530">
    <property type="entry name" value="MyTH4 domain"/>
    <property type="match status" value="1"/>
</dbReference>
<dbReference type="InterPro" id="IPR000857">
    <property type="entry name" value="MyTH4_dom"/>
</dbReference>
<feature type="domain" description="SH3" evidence="9">
    <location>
        <begin position="947"/>
        <end position="1008"/>
    </location>
</feature>
<dbReference type="InterPro" id="IPR035963">
    <property type="entry name" value="FERM_2"/>
</dbReference>
<feature type="compositionally biased region" description="Pro residues" evidence="8">
    <location>
        <begin position="332"/>
        <end position="346"/>
    </location>
</feature>
<dbReference type="InterPro" id="IPR019748">
    <property type="entry name" value="FERM_central"/>
</dbReference>
<keyword evidence="13" id="KW-1185">Reference proteome</keyword>
<feature type="compositionally biased region" description="Low complexity" evidence="8">
    <location>
        <begin position="585"/>
        <end position="594"/>
    </location>
</feature>
<feature type="domain" description="MyTH4" evidence="11">
    <location>
        <begin position="88"/>
        <end position="236"/>
    </location>
</feature>
<dbReference type="Pfam" id="PF00784">
    <property type="entry name" value="MyTH4"/>
    <property type="match status" value="1"/>
</dbReference>
<feature type="compositionally biased region" description="Basic and acidic residues" evidence="8">
    <location>
        <begin position="604"/>
        <end position="614"/>
    </location>
</feature>
<dbReference type="CDD" id="cd14473">
    <property type="entry name" value="FERM_B-lobe"/>
    <property type="match status" value="1"/>
</dbReference>
<evidence type="ECO:0000256" key="3">
    <source>
        <dbReference type="ARBA" id="ARBA00022443"/>
    </source>
</evidence>
<dbReference type="SMART" id="SM00139">
    <property type="entry name" value="MyTH4"/>
    <property type="match status" value="1"/>
</dbReference>
<evidence type="ECO:0000256" key="4">
    <source>
        <dbReference type="ARBA" id="ARBA00022490"/>
    </source>
</evidence>
<dbReference type="PROSITE" id="PS50002">
    <property type="entry name" value="SH3"/>
    <property type="match status" value="1"/>
</dbReference>
<evidence type="ECO:0000256" key="6">
    <source>
        <dbReference type="ARBA" id="ARBA00023203"/>
    </source>
</evidence>
<feature type="compositionally biased region" description="Pro residues" evidence="8">
    <location>
        <begin position="543"/>
        <end position="554"/>
    </location>
</feature>
<feature type="compositionally biased region" description="Low complexity" evidence="8">
    <location>
        <begin position="524"/>
        <end position="533"/>
    </location>
</feature>
<evidence type="ECO:0000256" key="2">
    <source>
        <dbReference type="ARBA" id="ARBA00008314"/>
    </source>
</evidence>
<gene>
    <name evidence="12" type="ORF">GDO54_008329</name>
</gene>
<dbReference type="InterPro" id="IPR036028">
    <property type="entry name" value="SH3-like_dom_sf"/>
</dbReference>
<feature type="compositionally biased region" description="Acidic residues" evidence="8">
    <location>
        <begin position="671"/>
        <end position="682"/>
    </location>
</feature>
<feature type="region of interest" description="Disordered" evidence="8">
    <location>
        <begin position="1014"/>
        <end position="1050"/>
    </location>
</feature>
<protein>
    <submittedName>
        <fullName evidence="12">Uncharacterized protein</fullName>
    </submittedName>
</protein>
<dbReference type="SUPFAM" id="SSF50044">
    <property type="entry name" value="SH3-domain"/>
    <property type="match status" value="1"/>
</dbReference>
<comment type="subcellular location">
    <subcellularLocation>
        <location evidence="1">Cytoplasm</location>
    </subcellularLocation>
</comment>
<dbReference type="PANTHER" id="PTHR22692:SF16">
    <property type="entry name" value="MYOSIN XVB"/>
    <property type="match status" value="1"/>
</dbReference>
<dbReference type="InterPro" id="IPR001452">
    <property type="entry name" value="SH3_domain"/>
</dbReference>
<dbReference type="InterPro" id="IPR000299">
    <property type="entry name" value="FERM_domain"/>
</dbReference>
<dbReference type="Proteomes" id="UP001181693">
    <property type="component" value="Unassembled WGS sequence"/>
</dbReference>
<feature type="compositionally biased region" description="Pro residues" evidence="8">
    <location>
        <begin position="575"/>
        <end position="584"/>
    </location>
</feature>
<evidence type="ECO:0000259" key="9">
    <source>
        <dbReference type="PROSITE" id="PS50002"/>
    </source>
</evidence>
<dbReference type="InterPro" id="IPR051567">
    <property type="entry name" value="Unconventional_Myosin_ATPase"/>
</dbReference>
<dbReference type="Pfam" id="PF07653">
    <property type="entry name" value="SH3_2"/>
    <property type="match status" value="1"/>
</dbReference>
<dbReference type="GO" id="GO:0005737">
    <property type="term" value="C:cytoplasm"/>
    <property type="evidence" value="ECO:0007669"/>
    <property type="project" value="UniProtKB-SubCell"/>
</dbReference>
<dbReference type="InterPro" id="IPR059004">
    <property type="entry name" value="MYO15"/>
</dbReference>
<dbReference type="PROSITE" id="PS51016">
    <property type="entry name" value="MYTH4"/>
    <property type="match status" value="1"/>
</dbReference>
<organism evidence="12 13">
    <name type="scientific">Pyxicephalus adspersus</name>
    <name type="common">African bullfrog</name>
    <dbReference type="NCBI Taxonomy" id="30357"/>
    <lineage>
        <taxon>Eukaryota</taxon>
        <taxon>Metazoa</taxon>
        <taxon>Chordata</taxon>
        <taxon>Craniata</taxon>
        <taxon>Vertebrata</taxon>
        <taxon>Euteleostomi</taxon>
        <taxon>Amphibia</taxon>
        <taxon>Batrachia</taxon>
        <taxon>Anura</taxon>
        <taxon>Neobatrachia</taxon>
        <taxon>Ranoidea</taxon>
        <taxon>Pyxicephalidae</taxon>
        <taxon>Pyxicephalinae</taxon>
        <taxon>Pyxicephalus</taxon>
    </lineage>
</organism>
<dbReference type="Pfam" id="PF26570">
    <property type="entry name" value="MYO15"/>
    <property type="match status" value="1"/>
</dbReference>
<feature type="region of interest" description="Disordered" evidence="8">
    <location>
        <begin position="314"/>
        <end position="369"/>
    </location>
</feature>